<dbReference type="Proteomes" id="UP001164746">
    <property type="component" value="Chromosome 12"/>
</dbReference>
<evidence type="ECO:0000256" key="1">
    <source>
        <dbReference type="SAM" id="MobiDB-lite"/>
    </source>
</evidence>
<proteinExistence type="predicted"/>
<name>A0ABY7FIU1_MYAAR</name>
<feature type="compositionally biased region" description="Acidic residues" evidence="1">
    <location>
        <begin position="111"/>
        <end position="132"/>
    </location>
</feature>
<evidence type="ECO:0000313" key="4">
    <source>
        <dbReference type="Proteomes" id="UP001164746"/>
    </source>
</evidence>
<dbReference type="SUPFAM" id="SSF47592">
    <property type="entry name" value="SWIB/MDM2 domain"/>
    <property type="match status" value="1"/>
</dbReference>
<dbReference type="Pfam" id="PF08766">
    <property type="entry name" value="DEK_C"/>
    <property type="match status" value="1"/>
</dbReference>
<dbReference type="InterPro" id="IPR036885">
    <property type="entry name" value="SWIB_MDM2_dom_sf"/>
</dbReference>
<feature type="compositionally biased region" description="Basic and acidic residues" evidence="1">
    <location>
        <begin position="133"/>
        <end position="157"/>
    </location>
</feature>
<evidence type="ECO:0000313" key="3">
    <source>
        <dbReference type="EMBL" id="WAR20851.1"/>
    </source>
</evidence>
<dbReference type="SUPFAM" id="SSF109715">
    <property type="entry name" value="DEK C-terminal domain"/>
    <property type="match status" value="1"/>
</dbReference>
<organism evidence="3 4">
    <name type="scientific">Mya arenaria</name>
    <name type="common">Soft-shell clam</name>
    <dbReference type="NCBI Taxonomy" id="6604"/>
    <lineage>
        <taxon>Eukaryota</taxon>
        <taxon>Metazoa</taxon>
        <taxon>Spiralia</taxon>
        <taxon>Lophotrochozoa</taxon>
        <taxon>Mollusca</taxon>
        <taxon>Bivalvia</taxon>
        <taxon>Autobranchia</taxon>
        <taxon>Heteroconchia</taxon>
        <taxon>Euheterodonta</taxon>
        <taxon>Imparidentia</taxon>
        <taxon>Neoheterodontei</taxon>
        <taxon>Myida</taxon>
        <taxon>Myoidea</taxon>
        <taxon>Myidae</taxon>
        <taxon>Mya</taxon>
    </lineage>
</organism>
<evidence type="ECO:0000259" key="2">
    <source>
        <dbReference type="PROSITE" id="PS51998"/>
    </source>
</evidence>
<accession>A0ABY7FIU1</accession>
<feature type="compositionally biased region" description="Acidic residues" evidence="1">
    <location>
        <begin position="60"/>
        <end position="69"/>
    </location>
</feature>
<dbReference type="PROSITE" id="PS51998">
    <property type="entry name" value="DEK_C"/>
    <property type="match status" value="1"/>
</dbReference>
<feature type="compositionally biased region" description="Basic residues" evidence="1">
    <location>
        <begin position="158"/>
        <end position="174"/>
    </location>
</feature>
<protein>
    <recommendedName>
        <fullName evidence="2">DEK-C domain-containing protein</fullName>
    </recommendedName>
</protein>
<dbReference type="InterPro" id="IPR014876">
    <property type="entry name" value="DEK_C"/>
</dbReference>
<sequence length="220" mass="24959">MAEISTDRLRRKIKDILKGADLSTTSAKKVRLKLQEQLDVDLSDRKKEIEKLTMALTMEMQDEGQESSEEEKNGKGDNSSSSDEEVEKEPPKKKPKTKKSSSKKKKKGGESDDDDEGGDLAPLENDDLNVYDEEQKTLKISDEELAKRLQSFEETGRRTRGRTSTHKPKEKKKREGGGNNTYTRPCNLSADLAALMGTDKDPRDKRFMICDEQLQKIFDD</sequence>
<keyword evidence="4" id="KW-1185">Reference proteome</keyword>
<dbReference type="EMBL" id="CP111023">
    <property type="protein sequence ID" value="WAR20851.1"/>
    <property type="molecule type" value="Genomic_DNA"/>
</dbReference>
<feature type="domain" description="DEK-C" evidence="2">
    <location>
        <begin position="3"/>
        <end position="58"/>
    </location>
</feature>
<feature type="compositionally biased region" description="Basic residues" evidence="1">
    <location>
        <begin position="91"/>
        <end position="107"/>
    </location>
</feature>
<gene>
    <name evidence="3" type="ORF">MAR_014825</name>
</gene>
<dbReference type="Gene3D" id="1.10.10.60">
    <property type="entry name" value="Homeodomain-like"/>
    <property type="match status" value="1"/>
</dbReference>
<reference evidence="3" key="1">
    <citation type="submission" date="2022-11" db="EMBL/GenBank/DDBJ databases">
        <title>Centuries of genome instability and evolution in soft-shell clam transmissible cancer (bioRxiv).</title>
        <authorList>
            <person name="Hart S.F.M."/>
            <person name="Yonemitsu M.A."/>
            <person name="Giersch R.M."/>
            <person name="Beal B.F."/>
            <person name="Arriagada G."/>
            <person name="Davis B.W."/>
            <person name="Ostrander E.A."/>
            <person name="Goff S.P."/>
            <person name="Metzger M.J."/>
        </authorList>
    </citation>
    <scope>NUCLEOTIDE SEQUENCE</scope>
    <source>
        <strain evidence="3">MELC-2E11</strain>
        <tissue evidence="3">Siphon/mantle</tissue>
    </source>
</reference>
<feature type="region of interest" description="Disordered" evidence="1">
    <location>
        <begin position="53"/>
        <end position="185"/>
    </location>
</feature>